<reference evidence="1 2" key="1">
    <citation type="submission" date="2023-05" db="EMBL/GenBank/DDBJ databases">
        <authorList>
            <person name="Gao F."/>
        </authorList>
    </citation>
    <scope>NUCLEOTIDE SEQUENCE [LARGE SCALE GENOMIC DNA]</scope>
    <source>
        <strain evidence="1 2">MIMF12</strain>
    </source>
</reference>
<proteinExistence type="predicted"/>
<dbReference type="EMBL" id="JASNGB010000266">
    <property type="protein sequence ID" value="MDL2345702.1"/>
    <property type="molecule type" value="Genomic_DNA"/>
</dbReference>
<dbReference type="Pfam" id="PF01816">
    <property type="entry name" value="LRV"/>
    <property type="match status" value="1"/>
</dbReference>
<gene>
    <name evidence="1" type="ORF">QOL99_16335</name>
</gene>
<dbReference type="InterPro" id="IPR011989">
    <property type="entry name" value="ARM-like"/>
</dbReference>
<sequence>MTVPEPDSRTLAALSPEAALAAAQAPGATAGTLSGLAGHPDARVRSQVARHPNTPAEVLGTLAPAFAREVLQNPGLPLMRLARPGLLNLFPAEGVTALLALPEAPAWVVDGAARHEDFGVRTALAARPGLSAERVQALAADA</sequence>
<name>A0ABT7JKW8_9DEIO</name>
<dbReference type="Gene3D" id="1.25.10.10">
    <property type="entry name" value="Leucine-rich Repeat Variant"/>
    <property type="match status" value="1"/>
</dbReference>
<dbReference type="InterPro" id="IPR004830">
    <property type="entry name" value="LRR_variant"/>
</dbReference>
<accession>A0ABT7JKW8</accession>
<organism evidence="1 2">
    <name type="scientific">Deinococcus rhizophilus</name>
    <dbReference type="NCBI Taxonomy" id="3049544"/>
    <lineage>
        <taxon>Bacteria</taxon>
        <taxon>Thermotogati</taxon>
        <taxon>Deinococcota</taxon>
        <taxon>Deinococci</taxon>
        <taxon>Deinococcales</taxon>
        <taxon>Deinococcaceae</taxon>
        <taxon>Deinococcus</taxon>
    </lineage>
</organism>
<comment type="caution">
    <text evidence="1">The sequence shown here is derived from an EMBL/GenBank/DDBJ whole genome shotgun (WGS) entry which is preliminary data.</text>
</comment>
<keyword evidence="2" id="KW-1185">Reference proteome</keyword>
<dbReference type="Proteomes" id="UP001302059">
    <property type="component" value="Unassembled WGS sequence"/>
</dbReference>
<evidence type="ECO:0000313" key="1">
    <source>
        <dbReference type="EMBL" id="MDL2345702.1"/>
    </source>
</evidence>
<protein>
    <recommendedName>
        <fullName evidence="3">Leucine rich repeat variant</fullName>
    </recommendedName>
</protein>
<evidence type="ECO:0000313" key="2">
    <source>
        <dbReference type="Proteomes" id="UP001302059"/>
    </source>
</evidence>
<evidence type="ECO:0008006" key="3">
    <source>
        <dbReference type="Google" id="ProtNLM"/>
    </source>
</evidence>
<feature type="non-terminal residue" evidence="1">
    <location>
        <position position="142"/>
    </location>
</feature>